<dbReference type="GeneID" id="30192343"/>
<keyword evidence="3" id="KW-1185">Reference proteome</keyword>
<comment type="caution">
    <text evidence="2">The sequence shown here is derived from an EMBL/GenBank/DDBJ whole genome shotgun (WGS) entry which is preliminary data.</text>
</comment>
<protein>
    <submittedName>
        <fullName evidence="2">Uncharacterized protein</fullName>
    </submittedName>
</protein>
<dbReference type="EMBL" id="AWGH01000007">
    <property type="protein sequence ID" value="ODO00803.1"/>
    <property type="molecule type" value="Genomic_DNA"/>
</dbReference>
<organism evidence="2 3">
    <name type="scientific">Cryptococcus wingfieldii CBS 7118</name>
    <dbReference type="NCBI Taxonomy" id="1295528"/>
    <lineage>
        <taxon>Eukaryota</taxon>
        <taxon>Fungi</taxon>
        <taxon>Dikarya</taxon>
        <taxon>Basidiomycota</taxon>
        <taxon>Agaricomycotina</taxon>
        <taxon>Tremellomycetes</taxon>
        <taxon>Tremellales</taxon>
        <taxon>Cryptococcaceae</taxon>
        <taxon>Cryptococcus</taxon>
    </lineage>
</organism>
<dbReference type="RefSeq" id="XP_019032995.1">
    <property type="nucleotide sequence ID" value="XM_019175263.1"/>
</dbReference>
<dbReference type="Proteomes" id="UP000094819">
    <property type="component" value="Unassembled WGS sequence"/>
</dbReference>
<feature type="compositionally biased region" description="Polar residues" evidence="1">
    <location>
        <begin position="126"/>
        <end position="135"/>
    </location>
</feature>
<proteinExistence type="predicted"/>
<feature type="compositionally biased region" description="Low complexity" evidence="1">
    <location>
        <begin position="60"/>
        <end position="75"/>
    </location>
</feature>
<gene>
    <name evidence="2" type="ORF">L198_03130</name>
</gene>
<evidence type="ECO:0000256" key="1">
    <source>
        <dbReference type="SAM" id="MobiDB-lite"/>
    </source>
</evidence>
<feature type="region of interest" description="Disordered" evidence="1">
    <location>
        <begin position="1"/>
        <end position="78"/>
    </location>
</feature>
<accession>A0A1E3JJ20</accession>
<dbReference type="AlphaFoldDB" id="A0A1E3JJ20"/>
<feature type="region of interest" description="Disordered" evidence="1">
    <location>
        <begin position="92"/>
        <end position="152"/>
    </location>
</feature>
<feature type="compositionally biased region" description="Polar residues" evidence="1">
    <location>
        <begin position="50"/>
        <end position="59"/>
    </location>
</feature>
<feature type="compositionally biased region" description="Low complexity" evidence="1">
    <location>
        <begin position="1"/>
        <end position="13"/>
    </location>
</feature>
<sequence length="177" mass="18337">MSSTPSPSVPSSFRSRRPAPLEAERRYSGPPLSQSTVAGDEPYGNRDIEPTQSSGNDLPSTAVSGASGASATSSVFFPGGLPLPAVKGVITGIESPRHGRGSPSIGSRREIPVSPHSPTTTSSLTVRGQSVTDMETPQRPQPSAPVIPFRGDPTVKSTLAGLKMDGKNEICRLFGVA</sequence>
<feature type="compositionally biased region" description="Low complexity" evidence="1">
    <location>
        <begin position="112"/>
        <end position="125"/>
    </location>
</feature>
<reference evidence="2 3" key="1">
    <citation type="submission" date="2016-06" db="EMBL/GenBank/DDBJ databases">
        <title>Evolution of pathogenesis and genome organization in the Tremellales.</title>
        <authorList>
            <person name="Cuomo C."/>
            <person name="Litvintseva A."/>
            <person name="Heitman J."/>
            <person name="Chen Y."/>
            <person name="Sun S."/>
            <person name="Springer D."/>
            <person name="Dromer F."/>
            <person name="Young S."/>
            <person name="Zeng Q."/>
            <person name="Chapman S."/>
            <person name="Gujja S."/>
            <person name="Saif S."/>
            <person name="Birren B."/>
        </authorList>
    </citation>
    <scope>NUCLEOTIDE SEQUENCE [LARGE SCALE GENOMIC DNA]</scope>
    <source>
        <strain evidence="2 3">CBS 7118</strain>
    </source>
</reference>
<name>A0A1E3JJ20_9TREE</name>
<evidence type="ECO:0000313" key="2">
    <source>
        <dbReference type="EMBL" id="ODO00803.1"/>
    </source>
</evidence>
<evidence type="ECO:0000313" key="3">
    <source>
        <dbReference type="Proteomes" id="UP000094819"/>
    </source>
</evidence>
<dbReference type="OrthoDB" id="2564643at2759"/>